<dbReference type="AlphaFoldDB" id="A0A1M5CQ51"/>
<gene>
    <name evidence="1" type="ORF">SAMN05444008_109169</name>
</gene>
<dbReference type="SUPFAM" id="SSF48452">
    <property type="entry name" value="TPR-like"/>
    <property type="match status" value="1"/>
</dbReference>
<dbReference type="OrthoDB" id="9766256at2"/>
<dbReference type="Pfam" id="PF12771">
    <property type="entry name" value="SusD-like_2"/>
    <property type="match status" value="1"/>
</dbReference>
<dbReference type="STRING" id="1302690.BUE76_08345"/>
<dbReference type="EMBL" id="FQUO01000009">
    <property type="protein sequence ID" value="SHF56859.1"/>
    <property type="molecule type" value="Genomic_DNA"/>
</dbReference>
<dbReference type="Gene3D" id="1.25.40.390">
    <property type="match status" value="1"/>
</dbReference>
<dbReference type="RefSeq" id="WP_083596542.1">
    <property type="nucleotide sequence ID" value="NZ_FQUO01000009.1"/>
</dbReference>
<dbReference type="PROSITE" id="PS51257">
    <property type="entry name" value="PROKAR_LIPOPROTEIN"/>
    <property type="match status" value="1"/>
</dbReference>
<organism evidence="1 2">
    <name type="scientific">Cnuella takakiae</name>
    <dbReference type="NCBI Taxonomy" id="1302690"/>
    <lineage>
        <taxon>Bacteria</taxon>
        <taxon>Pseudomonadati</taxon>
        <taxon>Bacteroidota</taxon>
        <taxon>Chitinophagia</taxon>
        <taxon>Chitinophagales</taxon>
        <taxon>Chitinophagaceae</taxon>
        <taxon>Cnuella</taxon>
    </lineage>
</organism>
<reference evidence="1 2" key="1">
    <citation type="submission" date="2016-11" db="EMBL/GenBank/DDBJ databases">
        <authorList>
            <person name="Jaros S."/>
            <person name="Januszkiewicz K."/>
            <person name="Wedrychowicz H."/>
        </authorList>
    </citation>
    <scope>NUCLEOTIDE SEQUENCE [LARGE SCALE GENOMIC DNA]</scope>
    <source>
        <strain evidence="1 2">DSM 26897</strain>
    </source>
</reference>
<proteinExistence type="predicted"/>
<evidence type="ECO:0000313" key="1">
    <source>
        <dbReference type="EMBL" id="SHF56859.1"/>
    </source>
</evidence>
<dbReference type="InterPro" id="IPR011990">
    <property type="entry name" value="TPR-like_helical_dom_sf"/>
</dbReference>
<protein>
    <submittedName>
        <fullName evidence="1">Starch-binding associating with outer membrane</fullName>
    </submittedName>
</protein>
<dbReference type="Proteomes" id="UP000184368">
    <property type="component" value="Unassembled WGS sequence"/>
</dbReference>
<name>A0A1M5CQ51_9BACT</name>
<dbReference type="InterPro" id="IPR041662">
    <property type="entry name" value="SusD-like_2"/>
</dbReference>
<evidence type="ECO:0000313" key="2">
    <source>
        <dbReference type="Proteomes" id="UP000184368"/>
    </source>
</evidence>
<sequence length="537" mass="57005">MRKSFLYISLVAAVTGTGCTKDFDEINTDPTRSSPANFDPNYFLSSSQWEHANAISGYNGPILFQSGWVQIFASTSSGAANYYSNADKYVPSSNTNTYLGSSWNVAYRSASLANEAIETTTNRPELSNLANIATIMKVLNAQYLTDTYGDIPYTQALQAKTNVTLPVYDKQQDVYKAMLADLDAAVGKLDPAKTGPTADLFPYKGNVAQWKRFGNSLLLRMAMRLVKADAALAKQYAEKAAAGGTLASVADDAFIKGDEANGYRNANTAALNVAGDFYEVRWSKTLIDYLKGTNDPRVGVIAEVPAAGLAGNQSFGLAGNNDPAIQKGLPNGFDLNAGATDISKSPGYAGGTGTGADFTPIGQYSRPRSAVYGNYSGPVFVLSYAESELLLAEAAVRGWNVGGTAAQHYANALGGAIQSLGAFGGAATVPAATVTAYVAAHPLDVSSQTASLKMINEQYWATTGVQLNFSEAWNNWKRSGYPVLTPVNYPGNFSGGAIPRRQPYPLSEATLNGANYSTAVGGLTGGDVWTSRLWWDK</sequence>
<keyword evidence="2" id="KW-1185">Reference proteome</keyword>
<accession>A0A1M5CQ51</accession>